<dbReference type="SUPFAM" id="SSF74853">
    <property type="entry name" value="Lamin A/C globular tail domain"/>
    <property type="match status" value="2"/>
</dbReference>
<reference evidence="2 3" key="1">
    <citation type="submission" date="2014-08" db="EMBL/GenBank/DDBJ databases">
        <title>Genomic and Phenotypic Diversity of Colwellia psychrerythraea strains from Disparate Marine Basins.</title>
        <authorList>
            <person name="Techtmann S.M."/>
            <person name="Stelling S.C."/>
            <person name="Utturkar S.M."/>
            <person name="Alshibli N."/>
            <person name="Harris A."/>
            <person name="Brown S.D."/>
            <person name="Hazen T.C."/>
        </authorList>
    </citation>
    <scope>NUCLEOTIDE SEQUENCE [LARGE SCALE GENOMIC DNA]</scope>
    <source>
        <strain evidence="2 3">GAB14E</strain>
    </source>
</reference>
<name>A0A099KC60_COLPS</name>
<dbReference type="Proteomes" id="UP000029868">
    <property type="component" value="Unassembled WGS sequence"/>
</dbReference>
<organism evidence="2 3">
    <name type="scientific">Colwellia psychrerythraea</name>
    <name type="common">Vibrio psychroerythus</name>
    <dbReference type="NCBI Taxonomy" id="28229"/>
    <lineage>
        <taxon>Bacteria</taxon>
        <taxon>Pseudomonadati</taxon>
        <taxon>Pseudomonadota</taxon>
        <taxon>Gammaproteobacteria</taxon>
        <taxon>Alteromonadales</taxon>
        <taxon>Colwelliaceae</taxon>
        <taxon>Colwellia</taxon>
    </lineage>
</organism>
<dbReference type="OrthoDB" id="6294868at2"/>
<protein>
    <submittedName>
        <fullName evidence="2">Intermediate filament domain protein</fullName>
    </submittedName>
</protein>
<feature type="domain" description="LTD" evidence="1">
    <location>
        <begin position="165"/>
        <end position="283"/>
    </location>
</feature>
<accession>A0A099KC60</accession>
<dbReference type="PROSITE" id="PS51841">
    <property type="entry name" value="LTD"/>
    <property type="match status" value="1"/>
</dbReference>
<sequence>MENKKKMEIIEQLTRLQNSTDVQKTWLTLGKGVDEYAGVKHQKRIDSCNSGSAFQDWWESCFELLQPRQIIISAVQFDNSRDDKEVNNYIEIHNTGPSIIELTDWTLRSSNQNSDFFHEEQLKPYSKTRIYSDHLLLKKVANSKPLWNQDGDLVAIYDHKGELISSWRYGDTAHSLLSISHICFDGNEKYTEADEYIEVSNTGDSWVDLSNWQLSAGKNQQFIFPENSQLKPWGSIRIYTNHIDESTGGFSFNSKSAIWNNRGDIGILTDYKGRVVSEYRYGNQLVTG</sequence>
<dbReference type="AlphaFoldDB" id="A0A099KC60"/>
<evidence type="ECO:0000313" key="3">
    <source>
        <dbReference type="Proteomes" id="UP000029868"/>
    </source>
</evidence>
<dbReference type="EMBL" id="JQEC01000070">
    <property type="protein sequence ID" value="KGJ87930.1"/>
    <property type="molecule type" value="Genomic_DNA"/>
</dbReference>
<proteinExistence type="predicted"/>
<gene>
    <name evidence="2" type="ORF">GAB14E_4263</name>
</gene>
<comment type="caution">
    <text evidence="2">The sequence shown here is derived from an EMBL/GenBank/DDBJ whole genome shotgun (WGS) entry which is preliminary data.</text>
</comment>
<dbReference type="Gene3D" id="2.60.40.1260">
    <property type="entry name" value="Lamin Tail domain"/>
    <property type="match status" value="2"/>
</dbReference>
<dbReference type="InterPro" id="IPR001322">
    <property type="entry name" value="Lamin_tail_dom"/>
</dbReference>
<evidence type="ECO:0000313" key="2">
    <source>
        <dbReference type="EMBL" id="KGJ87930.1"/>
    </source>
</evidence>
<evidence type="ECO:0000259" key="1">
    <source>
        <dbReference type="PROSITE" id="PS51841"/>
    </source>
</evidence>
<dbReference type="RefSeq" id="WP_052094065.1">
    <property type="nucleotide sequence ID" value="NZ_JQEC01000070.1"/>
</dbReference>
<dbReference type="Pfam" id="PF00932">
    <property type="entry name" value="LTD"/>
    <property type="match status" value="2"/>
</dbReference>
<dbReference type="PATRIC" id="fig|28229.3.peg.4239"/>
<dbReference type="InterPro" id="IPR036415">
    <property type="entry name" value="Lamin_tail_dom_sf"/>
</dbReference>